<evidence type="ECO:0000313" key="1">
    <source>
        <dbReference type="EMBL" id="OLN31383.1"/>
    </source>
</evidence>
<dbReference type="Proteomes" id="UP000186102">
    <property type="component" value="Unassembled WGS sequence"/>
</dbReference>
<protein>
    <submittedName>
        <fullName evidence="1">Uncharacterized protein</fullName>
    </submittedName>
</protein>
<gene>
    <name evidence="1" type="ORF">DSOL_2722</name>
</gene>
<dbReference type="AlphaFoldDB" id="A0A1Q8QVM1"/>
<accession>A0A1Q8QVM1</accession>
<dbReference type="OrthoDB" id="2965179at2"/>
<name>A0A1Q8QVM1_9FIRM</name>
<keyword evidence="2" id="KW-1185">Reference proteome</keyword>
<evidence type="ECO:0000313" key="2">
    <source>
        <dbReference type="Proteomes" id="UP000186102"/>
    </source>
</evidence>
<proteinExistence type="predicted"/>
<organism evidence="1 2">
    <name type="scientific">Desulfosporosinus metallidurans</name>
    <dbReference type="NCBI Taxonomy" id="1888891"/>
    <lineage>
        <taxon>Bacteria</taxon>
        <taxon>Bacillati</taxon>
        <taxon>Bacillota</taxon>
        <taxon>Clostridia</taxon>
        <taxon>Eubacteriales</taxon>
        <taxon>Desulfitobacteriaceae</taxon>
        <taxon>Desulfosporosinus</taxon>
    </lineage>
</organism>
<reference evidence="1 2" key="1">
    <citation type="submission" date="2016-09" db="EMBL/GenBank/DDBJ databases">
        <title>Complete genome of Desulfosporosinus sp. OL.</title>
        <authorList>
            <person name="Mardanov A."/>
            <person name="Beletsky A."/>
            <person name="Panova A."/>
            <person name="Karnachuk O."/>
            <person name="Ravin N."/>
        </authorList>
    </citation>
    <scope>NUCLEOTIDE SEQUENCE [LARGE SCALE GENOMIC DNA]</scope>
    <source>
        <strain evidence="1 2">OL</strain>
    </source>
</reference>
<dbReference type="EMBL" id="MLBF01000019">
    <property type="protein sequence ID" value="OLN31383.1"/>
    <property type="molecule type" value="Genomic_DNA"/>
</dbReference>
<comment type="caution">
    <text evidence="1">The sequence shown here is derived from an EMBL/GenBank/DDBJ whole genome shotgun (WGS) entry which is preliminary data.</text>
</comment>
<dbReference type="STRING" id="1888891.DSOL_2722"/>
<dbReference type="RefSeq" id="WP_075365292.1">
    <property type="nucleotide sequence ID" value="NZ_MLBF01000019.1"/>
</dbReference>
<sequence>MDVKVDKVNEAFLSLMQDPNQFITLDANFFLLPNRYNDSKLNVPDMPMDFWITNWLDPLFSCFQNLAIHEAVNDEIFSGQAGDYVNAKLTSIPPTLFLHKDSQLSPEELIIRNTKEALIAQNTKYIPELDNKDDRGEVKTLAYISTKNLIYFASHDDNALKLIKNCEELKTSLDEQKAIHMYELIIFSL</sequence>